<evidence type="ECO:0000313" key="3">
    <source>
        <dbReference type="EMBL" id="MBL1074067.1"/>
    </source>
</evidence>
<evidence type="ECO:0000313" key="4">
    <source>
        <dbReference type="Proteomes" id="UP000602198"/>
    </source>
</evidence>
<gene>
    <name evidence="3" type="ORF">JK358_06630</name>
</gene>
<dbReference type="Gene3D" id="3.30.530.20">
    <property type="match status" value="1"/>
</dbReference>
<proteinExistence type="inferred from homology"/>
<organism evidence="3 4">
    <name type="scientific">Nocardia acididurans</name>
    <dbReference type="NCBI Taxonomy" id="2802282"/>
    <lineage>
        <taxon>Bacteria</taxon>
        <taxon>Bacillati</taxon>
        <taxon>Actinomycetota</taxon>
        <taxon>Actinomycetes</taxon>
        <taxon>Mycobacteriales</taxon>
        <taxon>Nocardiaceae</taxon>
        <taxon>Nocardia</taxon>
    </lineage>
</organism>
<name>A0ABS1M077_9NOCA</name>
<dbReference type="RefSeq" id="WP_201944864.1">
    <property type="nucleotide sequence ID" value="NZ_JAERRJ010000002.1"/>
</dbReference>
<comment type="similarity">
    <text evidence="1">Belongs to the AHA1 family.</text>
</comment>
<sequence length="148" mass="16586">MSADNELDPSRVELGKFYPQPPAAVWRTLTDPTGIEHWLLPSVGFEGPHPGTPFLFTLPTNPPSAVACEVLSATPGESMVWSWMDPRGPQPVRWTVTWILQPQGHGTRLLLTTTGFDITDKFQRIQRNNIERGWRQVLSKLATVLDGR</sequence>
<dbReference type="CDD" id="cd07814">
    <property type="entry name" value="SRPBCC_CalC_Aha1-like"/>
    <property type="match status" value="1"/>
</dbReference>
<dbReference type="InterPro" id="IPR013538">
    <property type="entry name" value="ASHA1/2-like_C"/>
</dbReference>
<reference evidence="3 4" key="1">
    <citation type="submission" date="2021-01" db="EMBL/GenBank/DDBJ databases">
        <title>WGS of actinomycetes isolated from Thailand.</title>
        <authorList>
            <person name="Thawai C."/>
        </authorList>
    </citation>
    <scope>NUCLEOTIDE SEQUENCE [LARGE SCALE GENOMIC DNA]</scope>
    <source>
        <strain evidence="3 4">LPG 2</strain>
    </source>
</reference>
<dbReference type="EMBL" id="JAERRJ010000002">
    <property type="protein sequence ID" value="MBL1074067.1"/>
    <property type="molecule type" value="Genomic_DNA"/>
</dbReference>
<keyword evidence="4" id="KW-1185">Reference proteome</keyword>
<accession>A0ABS1M077</accession>
<protein>
    <submittedName>
        <fullName evidence="3">SRPBCC domain-containing protein</fullName>
    </submittedName>
</protein>
<dbReference type="Pfam" id="PF08327">
    <property type="entry name" value="AHSA1"/>
    <property type="match status" value="1"/>
</dbReference>
<evidence type="ECO:0000256" key="1">
    <source>
        <dbReference type="ARBA" id="ARBA00006817"/>
    </source>
</evidence>
<dbReference type="SUPFAM" id="SSF55961">
    <property type="entry name" value="Bet v1-like"/>
    <property type="match status" value="1"/>
</dbReference>
<evidence type="ECO:0000259" key="2">
    <source>
        <dbReference type="Pfam" id="PF08327"/>
    </source>
</evidence>
<comment type="caution">
    <text evidence="3">The sequence shown here is derived from an EMBL/GenBank/DDBJ whole genome shotgun (WGS) entry which is preliminary data.</text>
</comment>
<feature type="domain" description="Activator of Hsp90 ATPase homologue 1/2-like C-terminal" evidence="2">
    <location>
        <begin position="21"/>
        <end position="145"/>
    </location>
</feature>
<dbReference type="Proteomes" id="UP000602198">
    <property type="component" value="Unassembled WGS sequence"/>
</dbReference>
<dbReference type="InterPro" id="IPR023393">
    <property type="entry name" value="START-like_dom_sf"/>
</dbReference>